<gene>
    <name evidence="6" type="ORF">CK820_G0001474</name>
</gene>
<feature type="compositionally biased region" description="Basic and acidic residues" evidence="5">
    <location>
        <begin position="1"/>
        <end position="13"/>
    </location>
</feature>
<keyword evidence="4" id="KW-0206">Cytoskeleton</keyword>
<feature type="region of interest" description="Disordered" evidence="5">
    <location>
        <begin position="1"/>
        <end position="208"/>
    </location>
</feature>
<feature type="non-terminal residue" evidence="6">
    <location>
        <position position="251"/>
    </location>
</feature>
<dbReference type="Proteomes" id="UP000236370">
    <property type="component" value="Unassembled WGS sequence"/>
</dbReference>
<feature type="compositionally biased region" description="Low complexity" evidence="5">
    <location>
        <begin position="82"/>
        <end position="91"/>
    </location>
</feature>
<sequence length="251" mass="28462">MSDKSELKAELERKKQRLAQIREEKKRKEEERKKKETDQKKEAVAPVQEESDLEKKRREAEALLQSMGLTPESPIVPPPMSPSSKSVSTPSEAGSQDSGDGAVGSRTLHWDTDPSVLQLHSDSDLGRGPIKLGMAKITQVDFPPREIVTYTKETQTPVMAQPKEDEEEDDDVVAPKPPIEPEEEKTLKKDEENDSKAPPHELTEEEKQQILHSEEFLSFFDHSTRIVERALSEQINIFFDYSGRDLEDKEG</sequence>
<keyword evidence="3" id="KW-0677">Repeat</keyword>
<feature type="compositionally biased region" description="Basic and acidic residues" evidence="5">
    <location>
        <begin position="20"/>
        <end position="43"/>
    </location>
</feature>
<evidence type="ECO:0000256" key="2">
    <source>
        <dbReference type="ARBA" id="ARBA00022574"/>
    </source>
</evidence>
<protein>
    <submittedName>
        <fullName evidence="6">DYNC1I2 isoform 1</fullName>
    </submittedName>
</protein>
<keyword evidence="2" id="KW-0853">WD repeat</keyword>
<comment type="caution">
    <text evidence="6">The sequence shown here is derived from an EMBL/GenBank/DDBJ whole genome shotgun (WGS) entry which is preliminary data.</text>
</comment>
<accession>A0A2J8PQT5</accession>
<name>A0A2J8PQT5_PANTR</name>
<proteinExistence type="predicted"/>
<evidence type="ECO:0000256" key="4">
    <source>
        <dbReference type="ARBA" id="ARBA00023212"/>
    </source>
</evidence>
<dbReference type="PANTHER" id="PTHR12442">
    <property type="entry name" value="DYNEIN INTERMEDIATE CHAIN"/>
    <property type="match status" value="1"/>
</dbReference>
<dbReference type="GO" id="GO:0007018">
    <property type="term" value="P:microtubule-based movement"/>
    <property type="evidence" value="ECO:0007669"/>
    <property type="project" value="InterPro"/>
</dbReference>
<evidence type="ECO:0000313" key="7">
    <source>
        <dbReference type="Proteomes" id="UP000236370"/>
    </source>
</evidence>
<keyword evidence="1" id="KW-0963">Cytoplasm</keyword>
<dbReference type="InterPro" id="IPR050687">
    <property type="entry name" value="Dynein_IC"/>
</dbReference>
<dbReference type="GO" id="GO:0005868">
    <property type="term" value="C:cytoplasmic dynein complex"/>
    <property type="evidence" value="ECO:0007669"/>
    <property type="project" value="InterPro"/>
</dbReference>
<organism evidence="6 7">
    <name type="scientific">Pan troglodytes</name>
    <name type="common">Chimpanzee</name>
    <dbReference type="NCBI Taxonomy" id="9598"/>
    <lineage>
        <taxon>Eukaryota</taxon>
        <taxon>Metazoa</taxon>
        <taxon>Chordata</taxon>
        <taxon>Craniata</taxon>
        <taxon>Vertebrata</taxon>
        <taxon>Euteleostomi</taxon>
        <taxon>Mammalia</taxon>
        <taxon>Eutheria</taxon>
        <taxon>Euarchontoglires</taxon>
        <taxon>Primates</taxon>
        <taxon>Haplorrhini</taxon>
        <taxon>Catarrhini</taxon>
        <taxon>Hominidae</taxon>
        <taxon>Pan</taxon>
    </lineage>
</organism>
<evidence type="ECO:0000256" key="3">
    <source>
        <dbReference type="ARBA" id="ARBA00022737"/>
    </source>
</evidence>
<dbReference type="Pfam" id="PF11540">
    <property type="entry name" value="Dynein_IC2"/>
    <property type="match status" value="1"/>
</dbReference>
<reference evidence="6 7" key="1">
    <citation type="submission" date="2017-12" db="EMBL/GenBank/DDBJ databases">
        <title>High-resolution comparative analysis of great ape genomes.</title>
        <authorList>
            <person name="Pollen A."/>
            <person name="Hastie A."/>
            <person name="Hormozdiari F."/>
            <person name="Dougherty M."/>
            <person name="Liu R."/>
            <person name="Chaisson M."/>
            <person name="Hoppe E."/>
            <person name="Hill C."/>
            <person name="Pang A."/>
            <person name="Hillier L."/>
            <person name="Baker C."/>
            <person name="Armstrong J."/>
            <person name="Shendure J."/>
            <person name="Paten B."/>
            <person name="Wilson R."/>
            <person name="Chao H."/>
            <person name="Schneider V."/>
            <person name="Ventura M."/>
            <person name="Kronenberg Z."/>
            <person name="Murali S."/>
            <person name="Gordon D."/>
            <person name="Cantsilieris S."/>
            <person name="Munson K."/>
            <person name="Nelson B."/>
            <person name="Raja A."/>
            <person name="Underwood J."/>
            <person name="Diekhans M."/>
            <person name="Fiddes I."/>
            <person name="Haussler D."/>
            <person name="Eichler E."/>
        </authorList>
    </citation>
    <scope>NUCLEOTIDE SEQUENCE [LARGE SCALE GENOMIC DNA]</scope>
    <source>
        <strain evidence="6">Yerkes chimp pedigree #C0471</strain>
    </source>
</reference>
<feature type="compositionally biased region" description="Basic and acidic residues" evidence="5">
    <location>
        <begin position="184"/>
        <end position="208"/>
    </location>
</feature>
<dbReference type="InterPro" id="IPR025956">
    <property type="entry name" value="DYNC1I1/DYNC1I2"/>
</dbReference>
<evidence type="ECO:0000313" key="6">
    <source>
        <dbReference type="EMBL" id="PNI86384.1"/>
    </source>
</evidence>
<dbReference type="PANTHER" id="PTHR12442:SF37">
    <property type="entry name" value="CYTOPLASMIC DYNEIN 1 INTERMEDIATE CHAIN 2"/>
    <property type="match status" value="1"/>
</dbReference>
<evidence type="ECO:0000256" key="5">
    <source>
        <dbReference type="SAM" id="MobiDB-lite"/>
    </source>
</evidence>
<evidence type="ECO:0000256" key="1">
    <source>
        <dbReference type="ARBA" id="ARBA00022490"/>
    </source>
</evidence>
<dbReference type="AlphaFoldDB" id="A0A2J8PQT5"/>
<dbReference type="EMBL" id="NBAG03000211">
    <property type="protein sequence ID" value="PNI86384.1"/>
    <property type="molecule type" value="Genomic_DNA"/>
</dbReference>